<evidence type="ECO:0000256" key="6">
    <source>
        <dbReference type="ARBA" id="ARBA00023242"/>
    </source>
</evidence>
<keyword evidence="4 7" id="KW-0863">Zinc-finger</keyword>
<dbReference type="GO" id="GO:0005634">
    <property type="term" value="C:nucleus"/>
    <property type="evidence" value="ECO:0007669"/>
    <property type="project" value="UniProtKB-SubCell"/>
</dbReference>
<dbReference type="InterPro" id="IPR013087">
    <property type="entry name" value="Znf_C2H2_type"/>
</dbReference>
<evidence type="ECO:0000256" key="4">
    <source>
        <dbReference type="ARBA" id="ARBA00022771"/>
    </source>
</evidence>
<keyword evidence="11" id="KW-1185">Reference proteome</keyword>
<evidence type="ECO:0000259" key="9">
    <source>
        <dbReference type="PROSITE" id="PS50157"/>
    </source>
</evidence>
<evidence type="ECO:0000256" key="3">
    <source>
        <dbReference type="ARBA" id="ARBA00022737"/>
    </source>
</evidence>
<feature type="compositionally biased region" description="Polar residues" evidence="8">
    <location>
        <begin position="201"/>
        <end position="216"/>
    </location>
</feature>
<evidence type="ECO:0000256" key="1">
    <source>
        <dbReference type="ARBA" id="ARBA00004123"/>
    </source>
</evidence>
<evidence type="ECO:0000256" key="8">
    <source>
        <dbReference type="SAM" id="MobiDB-lite"/>
    </source>
</evidence>
<dbReference type="SUPFAM" id="SSF57667">
    <property type="entry name" value="beta-beta-alpha zinc fingers"/>
    <property type="match status" value="1"/>
</dbReference>
<feature type="region of interest" description="Disordered" evidence="8">
    <location>
        <begin position="201"/>
        <end position="243"/>
    </location>
</feature>
<keyword evidence="3" id="KW-0677">Repeat</keyword>
<dbReference type="InterPro" id="IPR051059">
    <property type="entry name" value="VerF-like"/>
</dbReference>
<gene>
    <name evidence="10" type="ORF">CFIO01_00046</name>
</gene>
<accession>A0A010S6F7</accession>
<keyword evidence="2" id="KW-0479">Metal-binding</keyword>
<dbReference type="PANTHER" id="PTHR40626:SF10">
    <property type="entry name" value="C2H2-TYPE DOMAIN-CONTAINING PROTEIN"/>
    <property type="match status" value="1"/>
</dbReference>
<feature type="compositionally biased region" description="Basic and acidic residues" evidence="8">
    <location>
        <begin position="388"/>
        <end position="398"/>
    </location>
</feature>
<comment type="caution">
    <text evidence="10">The sequence shown here is derived from an EMBL/GenBank/DDBJ whole genome shotgun (WGS) entry which is preliminary data.</text>
</comment>
<dbReference type="InterPro" id="IPR036236">
    <property type="entry name" value="Znf_C2H2_sf"/>
</dbReference>
<reference evidence="10 11" key="1">
    <citation type="submission" date="2014-02" db="EMBL/GenBank/DDBJ databases">
        <title>The genome sequence of Colletotrichum fioriniae PJ7.</title>
        <authorList>
            <person name="Baroncelli R."/>
            <person name="Thon M.R."/>
        </authorList>
    </citation>
    <scope>NUCLEOTIDE SEQUENCE [LARGE SCALE GENOMIC DNA]</scope>
    <source>
        <strain evidence="10 11">PJ7</strain>
    </source>
</reference>
<dbReference type="HOGENOM" id="CLU_007784_1_0_1"/>
<dbReference type="GO" id="GO:0000978">
    <property type="term" value="F:RNA polymerase II cis-regulatory region sequence-specific DNA binding"/>
    <property type="evidence" value="ECO:0007669"/>
    <property type="project" value="InterPro"/>
</dbReference>
<dbReference type="PROSITE" id="PS00028">
    <property type="entry name" value="ZINC_FINGER_C2H2_1"/>
    <property type="match status" value="1"/>
</dbReference>
<dbReference type="PANTHER" id="PTHR40626">
    <property type="entry name" value="MIP31509P"/>
    <property type="match status" value="1"/>
</dbReference>
<feature type="domain" description="C2H2-type" evidence="9">
    <location>
        <begin position="13"/>
        <end position="40"/>
    </location>
</feature>
<dbReference type="GO" id="GO:0000785">
    <property type="term" value="C:chromatin"/>
    <property type="evidence" value="ECO:0007669"/>
    <property type="project" value="TreeGrafter"/>
</dbReference>
<name>A0A010S6F7_9PEZI</name>
<dbReference type="KEGG" id="cfj:CFIO01_00046"/>
<organism evidence="10 11">
    <name type="scientific">Colletotrichum fioriniae PJ7</name>
    <dbReference type="NCBI Taxonomy" id="1445577"/>
    <lineage>
        <taxon>Eukaryota</taxon>
        <taxon>Fungi</taxon>
        <taxon>Dikarya</taxon>
        <taxon>Ascomycota</taxon>
        <taxon>Pezizomycotina</taxon>
        <taxon>Sordariomycetes</taxon>
        <taxon>Hypocreomycetidae</taxon>
        <taxon>Glomerellales</taxon>
        <taxon>Glomerellaceae</taxon>
        <taxon>Colletotrichum</taxon>
        <taxon>Colletotrichum acutatum species complex</taxon>
    </lineage>
</organism>
<evidence type="ECO:0000256" key="7">
    <source>
        <dbReference type="PROSITE-ProRule" id="PRU00042"/>
    </source>
</evidence>
<sequence length="536" mass="59336">MSALRGRPRRNVPPCSFCQKQFRRFEHLERHERTHTREQPFLCGCGRRFSRRDLLSRHQRISHTHGIPANPDDLSAPLAETAIAEGTLSSTATSAQALSQPSLSGALTLPHQHGCDARPQLFGNEAGLSQPVSSLSLYSAAAGFPELSYQDSLSQDLLAGMDGIDFDILLDDTQLPGFFLPADPVNAGSSIMEIPQTDQGVALSSTQPGQGSSFASHSRCIPHQDRSPNEGQLEKESTSSLPRFAERLPSMEPERPEQTPLHINLAHQVQRPRQVHCLRPWKIEADEYSKILDEAQELRAELPSSFKLPSHGALSRFLEGYFRGFAVHLPFIHGVTFSVAAIGLELLLSLAAVGALYRFETASGYRIYDAARNLISWRLKQRNQHTLDRLARDDRTTIDDAPSAPATPTSANTRTREPELYAHGKIIRLLQAMIVLMAMASWGDRDLTGDALSMSSQVAMLAREMRIHELEKPPASNQQWAEGIELEERRRTLFAAFALLNLQSVAFDVPPLLLNREVAINLPGCASSWQAPNAEE</sequence>
<dbReference type="GO" id="GO:0008270">
    <property type="term" value="F:zinc ion binding"/>
    <property type="evidence" value="ECO:0007669"/>
    <property type="project" value="UniProtKB-KW"/>
</dbReference>
<dbReference type="PROSITE" id="PS50157">
    <property type="entry name" value="ZINC_FINGER_C2H2_2"/>
    <property type="match status" value="2"/>
</dbReference>
<evidence type="ECO:0000256" key="5">
    <source>
        <dbReference type="ARBA" id="ARBA00022833"/>
    </source>
</evidence>
<dbReference type="EMBL" id="JARH01000012">
    <property type="protein sequence ID" value="EXF86349.1"/>
    <property type="molecule type" value="Genomic_DNA"/>
</dbReference>
<evidence type="ECO:0000313" key="10">
    <source>
        <dbReference type="EMBL" id="EXF86349.1"/>
    </source>
</evidence>
<dbReference type="SMART" id="SM00355">
    <property type="entry name" value="ZnF_C2H2"/>
    <property type="match status" value="2"/>
</dbReference>
<dbReference type="Proteomes" id="UP000020467">
    <property type="component" value="Unassembled WGS sequence"/>
</dbReference>
<dbReference type="CDD" id="cd12148">
    <property type="entry name" value="fungal_TF_MHR"/>
    <property type="match status" value="1"/>
</dbReference>
<evidence type="ECO:0000256" key="2">
    <source>
        <dbReference type="ARBA" id="ARBA00022723"/>
    </source>
</evidence>
<comment type="subcellular location">
    <subcellularLocation>
        <location evidence="1">Nucleus</location>
    </subcellularLocation>
</comment>
<keyword evidence="6" id="KW-0539">Nucleus</keyword>
<keyword evidence="5" id="KW-0862">Zinc</keyword>
<dbReference type="eggNOG" id="KOG1721">
    <property type="taxonomic scope" value="Eukaryota"/>
</dbReference>
<protein>
    <submittedName>
        <fullName evidence="10">AmdA</fullName>
    </submittedName>
</protein>
<dbReference type="Gene3D" id="3.30.160.60">
    <property type="entry name" value="Classic Zinc Finger"/>
    <property type="match status" value="2"/>
</dbReference>
<proteinExistence type="predicted"/>
<dbReference type="OrthoDB" id="654211at2759"/>
<feature type="domain" description="C2H2-type" evidence="9">
    <location>
        <begin position="41"/>
        <end position="68"/>
    </location>
</feature>
<feature type="compositionally biased region" description="Basic and acidic residues" evidence="8">
    <location>
        <begin position="222"/>
        <end position="237"/>
    </location>
</feature>
<dbReference type="AlphaFoldDB" id="A0A010S6F7"/>
<feature type="region of interest" description="Disordered" evidence="8">
    <location>
        <begin position="388"/>
        <end position="415"/>
    </location>
</feature>
<feature type="compositionally biased region" description="Low complexity" evidence="8">
    <location>
        <begin position="399"/>
        <end position="413"/>
    </location>
</feature>
<dbReference type="GO" id="GO:0000981">
    <property type="term" value="F:DNA-binding transcription factor activity, RNA polymerase II-specific"/>
    <property type="evidence" value="ECO:0007669"/>
    <property type="project" value="InterPro"/>
</dbReference>
<dbReference type="Pfam" id="PF00096">
    <property type="entry name" value="zf-C2H2"/>
    <property type="match status" value="2"/>
</dbReference>
<evidence type="ECO:0000313" key="11">
    <source>
        <dbReference type="Proteomes" id="UP000020467"/>
    </source>
</evidence>